<dbReference type="Proteomes" id="UP000315842">
    <property type="component" value="Unassembled WGS sequence"/>
</dbReference>
<comment type="caution">
    <text evidence="1">The sequence shown here is derived from an EMBL/GenBank/DDBJ whole genome shotgun (WGS) entry which is preliminary data.</text>
</comment>
<dbReference type="RefSeq" id="WP_141320566.1">
    <property type="nucleotide sequence ID" value="NZ_BJLP01000028.1"/>
</dbReference>
<keyword evidence="2" id="KW-1185">Reference proteome</keyword>
<gene>
    <name evidence="1" type="ORF">CUD01_18550</name>
</gene>
<evidence type="ECO:0000313" key="1">
    <source>
        <dbReference type="EMBL" id="GEA81411.1"/>
    </source>
</evidence>
<name>A0A4Y3KAA3_CELUD</name>
<protein>
    <submittedName>
        <fullName evidence="1">Uncharacterized protein</fullName>
    </submittedName>
</protein>
<dbReference type="AlphaFoldDB" id="A0A4Y3KAA3"/>
<reference evidence="1 2" key="1">
    <citation type="submission" date="2019-06" db="EMBL/GenBank/DDBJ databases">
        <title>Whole genome shotgun sequence of Cellulomonas uda NBRC 3747.</title>
        <authorList>
            <person name="Hosoyama A."/>
            <person name="Uohara A."/>
            <person name="Ohji S."/>
            <person name="Ichikawa N."/>
        </authorList>
    </citation>
    <scope>NUCLEOTIDE SEQUENCE [LARGE SCALE GENOMIC DNA]</scope>
    <source>
        <strain evidence="1 2">NBRC 3747</strain>
    </source>
</reference>
<accession>A0A4Y3KAA3</accession>
<evidence type="ECO:0000313" key="2">
    <source>
        <dbReference type="Proteomes" id="UP000315842"/>
    </source>
</evidence>
<organism evidence="1 2">
    <name type="scientific">Cellulomonas uda</name>
    <dbReference type="NCBI Taxonomy" id="1714"/>
    <lineage>
        <taxon>Bacteria</taxon>
        <taxon>Bacillati</taxon>
        <taxon>Actinomycetota</taxon>
        <taxon>Actinomycetes</taxon>
        <taxon>Micrococcales</taxon>
        <taxon>Cellulomonadaceae</taxon>
        <taxon>Cellulomonas</taxon>
    </lineage>
</organism>
<dbReference type="EMBL" id="BJLP01000028">
    <property type="protein sequence ID" value="GEA81411.1"/>
    <property type="molecule type" value="Genomic_DNA"/>
</dbReference>
<sequence length="134" mass="14374">MTASVQFSHPSAPVTIGSTPWELVALTLPARTWRRRVVEGGYQHGRALIGAVLETGKLTVTARLSGTTWTQVDARLNTLTGATSQRTYTATVTIGGVARVFECEPADVYAEDVDRSKVAAYVQDVTLEVPVQVG</sequence>
<proteinExistence type="predicted"/>